<organism evidence="2 3">
    <name type="scientific">Thermophilibacter provencensis</name>
    <dbReference type="NCBI Taxonomy" id="1852386"/>
    <lineage>
        <taxon>Bacteria</taxon>
        <taxon>Bacillati</taxon>
        <taxon>Actinomycetota</taxon>
        <taxon>Coriobacteriia</taxon>
        <taxon>Coriobacteriales</taxon>
        <taxon>Atopobiaceae</taxon>
        <taxon>Thermophilibacter</taxon>
    </lineage>
</organism>
<protein>
    <recommendedName>
        <fullName evidence="4">DUF721 domain-containing protein</fullName>
    </recommendedName>
</protein>
<reference evidence="3" key="2">
    <citation type="submission" date="2023-06" db="EMBL/GenBank/DDBJ databases">
        <title>Identification and characterization of horizontal gene transfer across gut microbiota members of farm animals based on homology search.</title>
        <authorList>
            <person name="Zeman M."/>
            <person name="Kubasova T."/>
            <person name="Jahodarova E."/>
            <person name="Nykrynova M."/>
            <person name="Rychlik I."/>
        </authorList>
    </citation>
    <scope>NUCLEOTIDE SEQUENCE [LARGE SCALE GENOMIC DNA]</scope>
    <source>
        <strain evidence="3">153_Feed</strain>
    </source>
</reference>
<comment type="caution">
    <text evidence="2">The sequence shown here is derived from an EMBL/GenBank/DDBJ whole genome shotgun (WGS) entry which is preliminary data.</text>
</comment>
<name>A0ABT7V2H7_9ACTN</name>
<feature type="region of interest" description="Disordered" evidence="1">
    <location>
        <begin position="114"/>
        <end position="134"/>
    </location>
</feature>
<reference evidence="2 3" key="3">
    <citation type="submission" date="2023-06" db="EMBL/GenBank/DDBJ databases">
        <authorList>
            <person name="Zeman M."/>
            <person name="Kubasova T."/>
            <person name="Jahodarova E."/>
            <person name="Nykrynova M."/>
            <person name="Rychlik I."/>
        </authorList>
    </citation>
    <scope>NUCLEOTIDE SEQUENCE [LARGE SCALE GENOMIC DNA]</scope>
    <source>
        <strain evidence="2 3">153_Feed</strain>
    </source>
</reference>
<dbReference type="RefSeq" id="WP_289510905.1">
    <property type="nucleotide sequence ID" value="NZ_JAUDEA010000004.1"/>
</dbReference>
<evidence type="ECO:0000313" key="2">
    <source>
        <dbReference type="EMBL" id="MDM8270808.1"/>
    </source>
</evidence>
<gene>
    <name evidence="2" type="ORF">QUW25_03835</name>
</gene>
<evidence type="ECO:0000256" key="1">
    <source>
        <dbReference type="SAM" id="MobiDB-lite"/>
    </source>
</evidence>
<reference evidence="2 3" key="1">
    <citation type="submission" date="2023-06" db="EMBL/GenBank/DDBJ databases">
        <title>Identification and characterization of horizontal gene transfer across gut microbiota members of farm animals based on homology search.</title>
        <authorList>
            <person name="Schwarzerova J."/>
            <person name="Nykrynova M."/>
            <person name="Jureckova K."/>
            <person name="Cejkova D."/>
            <person name="Rychlik I."/>
        </authorList>
    </citation>
    <scope>NUCLEOTIDE SEQUENCE [LARGE SCALE GENOMIC DNA]</scope>
    <source>
        <strain evidence="2 3">153_Feed</strain>
    </source>
</reference>
<keyword evidence="3" id="KW-1185">Reference proteome</keyword>
<sequence>MTSEIEREIRRRAGAPVALGDILESTQNASGANWTHRVARAWHAVNGVTERAHTVGVFVERPRRAGAPPVLVVYVDSKSCEVDFMANREVYLARLAQAGLSFAEVRFRQSKRPQTVARRTVGEKEPAAPLPALTPAEEREVEALLADVPEALKPSVSQAMRVSLQAEKRKNS</sequence>
<proteinExistence type="predicted"/>
<accession>A0ABT7V2H7</accession>
<evidence type="ECO:0008006" key="4">
    <source>
        <dbReference type="Google" id="ProtNLM"/>
    </source>
</evidence>
<evidence type="ECO:0000313" key="3">
    <source>
        <dbReference type="Proteomes" id="UP001529256"/>
    </source>
</evidence>
<dbReference type="EMBL" id="JAUDEA010000004">
    <property type="protein sequence ID" value="MDM8270808.1"/>
    <property type="molecule type" value="Genomic_DNA"/>
</dbReference>
<dbReference type="Proteomes" id="UP001529256">
    <property type="component" value="Unassembled WGS sequence"/>
</dbReference>